<dbReference type="PROSITE" id="PS50192">
    <property type="entry name" value="T_SNARE"/>
    <property type="match status" value="1"/>
</dbReference>
<dbReference type="Gene3D" id="1.20.5.110">
    <property type="match status" value="1"/>
</dbReference>
<evidence type="ECO:0000256" key="9">
    <source>
        <dbReference type="SAM" id="Phobius"/>
    </source>
</evidence>
<evidence type="ECO:0000256" key="6">
    <source>
        <dbReference type="ARBA" id="ARBA00023034"/>
    </source>
</evidence>
<feature type="transmembrane region" description="Helical" evidence="9">
    <location>
        <begin position="114"/>
        <end position="136"/>
    </location>
</feature>
<evidence type="ECO:0000256" key="1">
    <source>
        <dbReference type="ARBA" id="ARBA00004394"/>
    </source>
</evidence>
<feature type="domain" description="T-SNARE coiled-coil homology" evidence="10">
    <location>
        <begin position="50"/>
        <end position="108"/>
    </location>
</feature>
<evidence type="ECO:0000256" key="4">
    <source>
        <dbReference type="ARBA" id="ARBA00022927"/>
    </source>
</evidence>
<evidence type="ECO:0000256" key="2">
    <source>
        <dbReference type="ARBA" id="ARBA00022448"/>
    </source>
</evidence>
<keyword evidence="6" id="KW-0333">Golgi apparatus</keyword>
<keyword evidence="3 9" id="KW-0812">Transmembrane</keyword>
<dbReference type="RefSeq" id="XP_007874364.1">
    <property type="nucleotide sequence ID" value="XM_007876173.1"/>
</dbReference>
<comment type="caution">
    <text evidence="11">The sequence shown here is derived from an EMBL/GenBank/DDBJ whole genome shotgun (WGS) entry which is preliminary data.</text>
</comment>
<dbReference type="GO" id="GO:0015031">
    <property type="term" value="P:protein transport"/>
    <property type="evidence" value="ECO:0007669"/>
    <property type="project" value="UniProtKB-KW"/>
</dbReference>
<proteinExistence type="predicted"/>
<keyword evidence="5 9" id="KW-1133">Transmembrane helix</keyword>
<dbReference type="eggNOG" id="ENOG502T0CY">
    <property type="taxonomic scope" value="Eukaryota"/>
</dbReference>
<sequence length="138" mass="16410">MGSKTRYNGLFHRENRSSLSKTKYPQFDQDIYYSSFDQQYDGNSFGLSGNQNEYDIDHLSSKIKTLKDITISIGDEIRESSVFLSSMNDKFSSTRVMLNSIFKNMNRIAMQQNIGWFHFFLFIFFVCILFWGFWYIKF</sequence>
<dbReference type="VEuPathDB" id="FungiDB:PNEG_02360"/>
<evidence type="ECO:0000259" key="10">
    <source>
        <dbReference type="PROSITE" id="PS50192"/>
    </source>
</evidence>
<evidence type="ECO:0000256" key="3">
    <source>
        <dbReference type="ARBA" id="ARBA00022692"/>
    </source>
</evidence>
<dbReference type="SUPFAM" id="SSF58038">
    <property type="entry name" value="SNARE fusion complex"/>
    <property type="match status" value="1"/>
</dbReference>
<keyword evidence="4" id="KW-0653">Protein transport</keyword>
<dbReference type="OMA" id="TMAIGHE"/>
<accession>M7P6C4</accession>
<comment type="subcellular location">
    <subcellularLocation>
        <location evidence="8">Endomembrane system</location>
        <topology evidence="8">Single-pass type IV membrane protein</topology>
    </subcellularLocation>
    <subcellularLocation>
        <location evidence="1">Golgi apparatus membrane</location>
    </subcellularLocation>
</comment>
<evidence type="ECO:0000313" key="11">
    <source>
        <dbReference type="EMBL" id="EMR09415.1"/>
    </source>
</evidence>
<dbReference type="GO" id="GO:0000139">
    <property type="term" value="C:Golgi membrane"/>
    <property type="evidence" value="ECO:0007669"/>
    <property type="project" value="UniProtKB-SubCell"/>
</dbReference>
<keyword evidence="7 9" id="KW-0472">Membrane</keyword>
<keyword evidence="2" id="KW-0813">Transport</keyword>
<dbReference type="EMBL" id="AFWA02000013">
    <property type="protein sequence ID" value="EMR09415.1"/>
    <property type="molecule type" value="Genomic_DNA"/>
</dbReference>
<protein>
    <recommendedName>
        <fullName evidence="10">t-SNARE coiled-coil homology domain-containing protein</fullName>
    </recommendedName>
</protein>
<dbReference type="AlphaFoldDB" id="M7P6C4"/>
<keyword evidence="12" id="KW-1185">Reference proteome</keyword>
<name>M7P6C4_PNEMU</name>
<dbReference type="PANTHER" id="PTHR12791">
    <property type="entry name" value="GOLGI SNARE BET1-RELATED"/>
    <property type="match status" value="1"/>
</dbReference>
<dbReference type="Proteomes" id="UP000011958">
    <property type="component" value="Unassembled WGS sequence"/>
</dbReference>
<gene>
    <name evidence="11" type="ORF">PNEG_02360</name>
</gene>
<evidence type="ECO:0000256" key="7">
    <source>
        <dbReference type="ARBA" id="ARBA00023136"/>
    </source>
</evidence>
<evidence type="ECO:0000256" key="8">
    <source>
        <dbReference type="ARBA" id="ARBA00046280"/>
    </source>
</evidence>
<reference evidence="12" key="1">
    <citation type="journal article" date="2016" name="Nat. Commun.">
        <title>Genome analysis of three Pneumocystis species reveals adaptation mechanisms to life exclusively in mammalian hosts.</title>
        <authorList>
            <person name="Ma L."/>
            <person name="Chen Z."/>
            <person name="Huang D.W."/>
            <person name="Kutty G."/>
            <person name="Ishihara M."/>
            <person name="Wang H."/>
            <person name="Abouelleil A."/>
            <person name="Bishop L."/>
            <person name="Davey E."/>
            <person name="Deng R."/>
            <person name="Deng X."/>
            <person name="Fan L."/>
            <person name="Fantoni G."/>
            <person name="Fitzgerald M."/>
            <person name="Gogineni E."/>
            <person name="Goldberg J.M."/>
            <person name="Handley G."/>
            <person name="Hu X."/>
            <person name="Huber C."/>
            <person name="Jiao X."/>
            <person name="Jones K."/>
            <person name="Levin J.Z."/>
            <person name="Liu Y."/>
            <person name="Macdonald P."/>
            <person name="Melnikov A."/>
            <person name="Raley C."/>
            <person name="Sassi M."/>
            <person name="Sherman B.T."/>
            <person name="Song X."/>
            <person name="Sykes S."/>
            <person name="Tran B."/>
            <person name="Walsh L."/>
            <person name="Xia Y."/>
            <person name="Yang J."/>
            <person name="Young S."/>
            <person name="Zeng Q."/>
            <person name="Zheng X."/>
            <person name="Stephens R."/>
            <person name="Nusbaum C."/>
            <person name="Birren B.W."/>
            <person name="Azadi P."/>
            <person name="Lempicki R.A."/>
            <person name="Cuomo C.A."/>
            <person name="Kovacs J.A."/>
        </authorList>
    </citation>
    <scope>NUCLEOTIDE SEQUENCE [LARGE SCALE GENOMIC DNA]</scope>
    <source>
        <strain evidence="12">B123</strain>
    </source>
</reference>
<dbReference type="GeneID" id="19896053"/>
<dbReference type="InterPro" id="IPR000727">
    <property type="entry name" value="T_SNARE_dom"/>
</dbReference>
<dbReference type="STRING" id="1069680.M7P6C4"/>
<organism evidence="11 12">
    <name type="scientific">Pneumocystis murina (strain B123)</name>
    <name type="common">Mouse pneumocystis pneumonia agent</name>
    <name type="synonym">Pneumocystis carinii f. sp. muris</name>
    <dbReference type="NCBI Taxonomy" id="1069680"/>
    <lineage>
        <taxon>Eukaryota</taxon>
        <taxon>Fungi</taxon>
        <taxon>Dikarya</taxon>
        <taxon>Ascomycota</taxon>
        <taxon>Taphrinomycotina</taxon>
        <taxon>Pneumocystomycetes</taxon>
        <taxon>Pneumocystaceae</taxon>
        <taxon>Pneumocystis</taxon>
    </lineage>
</organism>
<dbReference type="HOGENOM" id="CLU_086133_1_2_1"/>
<dbReference type="InterPro" id="IPR039899">
    <property type="entry name" value="BET1_SNARE"/>
</dbReference>
<dbReference type="OrthoDB" id="261831at2759"/>
<dbReference type="CDD" id="cd15853">
    <property type="entry name" value="SNARE_Bet1"/>
    <property type="match status" value="1"/>
</dbReference>
<evidence type="ECO:0000256" key="5">
    <source>
        <dbReference type="ARBA" id="ARBA00022989"/>
    </source>
</evidence>
<evidence type="ECO:0000313" key="12">
    <source>
        <dbReference type="Proteomes" id="UP000011958"/>
    </source>
</evidence>